<keyword evidence="3" id="KW-1185">Reference proteome</keyword>
<keyword evidence="2" id="KW-0436">Ligase</keyword>
<dbReference type="Pfam" id="PF00501">
    <property type="entry name" value="AMP-binding"/>
    <property type="match status" value="1"/>
</dbReference>
<dbReference type="InterPro" id="IPR000873">
    <property type="entry name" value="AMP-dep_synth/lig_dom"/>
</dbReference>
<gene>
    <name evidence="2" type="primary">txxe 2352-paaK</name>
    <name evidence="2" type="ORF">TXXE_13250</name>
</gene>
<feature type="domain" description="AMP-dependent synthetase/ligase" evidence="1">
    <location>
        <begin position="100"/>
        <end position="268"/>
    </location>
</feature>
<dbReference type="PANTHER" id="PTHR43845">
    <property type="entry name" value="BLR5969 PROTEIN"/>
    <property type="match status" value="1"/>
</dbReference>
<dbReference type="EMBL" id="CAJRAY010000068">
    <property type="protein sequence ID" value="CAG5089629.1"/>
    <property type="molecule type" value="Genomic_DNA"/>
</dbReference>
<organism evidence="2 3">
    <name type="scientific">Thermobacillus xylanilyticus</name>
    <dbReference type="NCBI Taxonomy" id="76633"/>
    <lineage>
        <taxon>Bacteria</taxon>
        <taxon>Bacillati</taxon>
        <taxon>Bacillota</taxon>
        <taxon>Bacilli</taxon>
        <taxon>Bacillales</taxon>
        <taxon>Paenibacillaceae</taxon>
        <taxon>Thermobacillus</taxon>
    </lineage>
</organism>
<accession>A0ABN7S2U3</accession>
<dbReference type="Proteomes" id="UP000681526">
    <property type="component" value="Unassembled WGS sequence"/>
</dbReference>
<dbReference type="SUPFAM" id="SSF56801">
    <property type="entry name" value="Acetyl-CoA synthetase-like"/>
    <property type="match status" value="1"/>
</dbReference>
<dbReference type="Gene3D" id="3.40.50.12780">
    <property type="entry name" value="N-terminal domain of ligase-like"/>
    <property type="match status" value="1"/>
</dbReference>
<protein>
    <submittedName>
        <fullName evidence="2">Coenzyme F390 synthetase II</fullName>
        <ecNumber evidence="2">6.2.1.30</ecNumber>
    </submittedName>
</protein>
<evidence type="ECO:0000313" key="3">
    <source>
        <dbReference type="Proteomes" id="UP000681526"/>
    </source>
</evidence>
<comment type="caution">
    <text evidence="2">The sequence shown here is derived from an EMBL/GenBank/DDBJ whole genome shotgun (WGS) entry which is preliminary data.</text>
</comment>
<reference evidence="2 3" key="1">
    <citation type="submission" date="2021-04" db="EMBL/GenBank/DDBJ databases">
        <authorList>
            <person name="Rakotoarivonina H."/>
        </authorList>
    </citation>
    <scope>NUCLEOTIDE SEQUENCE [LARGE SCALE GENOMIC DNA]</scope>
    <source>
        <strain evidence="2 3">XE</strain>
    </source>
</reference>
<dbReference type="EC" id="6.2.1.30" evidence="2"/>
<proteinExistence type="predicted"/>
<sequence length="474" mass="53074">MYRDEATREQVNRLIAQQQRLIRAWRQPDFDRDAHYAERLGKTVRSALELESYRELLGSEGAASVDALLSRGADYRELLAALPILAKREYRAISGEASRSRRHRMLNYFETSGTTGEPLPAPKGLHDLVVNTVNFGEHWAEFLSGGDTALILINTPQGPAAFQFEHALNYLGIATFRTWVDTVRNDYGRVIRIAGFLRPTVFAGPPSQLINLYEYAAANGLEAPAFRKVLLTGERSSPALKRRLRQLTGGAVYDASYGSSETGTTAVAVSEDALRLQTHSYIFEIEERDGRIRFVTGDGLVEGELIVTALENDLRPLIRYRTGDLVRIEPREEGVLDITPLGRLGHALDLPGVGLDQDEFEELVWPEDGDSRIFNYFIAVCPDKVYFVFTGDYDNEAQAERHLRHLREAIPGVAFCMVPKLPDIAGLGSTLGWKAARVHDLRKPADPSYPANIRQAMEQLRQFMETLRSQEAAV</sequence>
<name>A0ABN7S2U3_THEXY</name>
<dbReference type="PANTHER" id="PTHR43845:SF1">
    <property type="entry name" value="BLR5969 PROTEIN"/>
    <property type="match status" value="1"/>
</dbReference>
<dbReference type="RefSeq" id="WP_213484999.1">
    <property type="nucleotide sequence ID" value="NZ_CAJRAY010000068.1"/>
</dbReference>
<dbReference type="GO" id="GO:0047475">
    <property type="term" value="F:phenylacetate-CoA ligase activity"/>
    <property type="evidence" value="ECO:0007669"/>
    <property type="project" value="UniProtKB-EC"/>
</dbReference>
<evidence type="ECO:0000313" key="2">
    <source>
        <dbReference type="EMBL" id="CAG5089629.1"/>
    </source>
</evidence>
<evidence type="ECO:0000259" key="1">
    <source>
        <dbReference type="Pfam" id="PF00501"/>
    </source>
</evidence>
<dbReference type="InterPro" id="IPR042099">
    <property type="entry name" value="ANL_N_sf"/>
</dbReference>